<reference evidence="4 5" key="1">
    <citation type="submission" date="2023-07" db="EMBL/GenBank/DDBJ databases">
        <title>Sorghum-associated microbial communities from plants grown in Nebraska, USA.</title>
        <authorList>
            <person name="Schachtman D."/>
        </authorList>
    </citation>
    <scope>NUCLEOTIDE SEQUENCE [LARGE SCALE GENOMIC DNA]</scope>
    <source>
        <strain evidence="4 5">CC222</strain>
    </source>
</reference>
<proteinExistence type="predicted"/>
<evidence type="ECO:0000313" key="4">
    <source>
        <dbReference type="EMBL" id="MDP9888576.1"/>
    </source>
</evidence>
<feature type="compositionally biased region" description="Low complexity" evidence="2">
    <location>
        <begin position="1"/>
        <end position="22"/>
    </location>
</feature>
<protein>
    <submittedName>
        <fullName evidence="4">Acyl-CoA reductase-like NAD-dependent aldehyde dehydrogenase</fullName>
    </submittedName>
</protein>
<dbReference type="Pfam" id="PF00171">
    <property type="entry name" value="Aldedh"/>
    <property type="match status" value="1"/>
</dbReference>
<evidence type="ECO:0000256" key="2">
    <source>
        <dbReference type="SAM" id="MobiDB-lite"/>
    </source>
</evidence>
<dbReference type="InterPro" id="IPR016163">
    <property type="entry name" value="Ald_DH_C"/>
</dbReference>
<dbReference type="PANTHER" id="PTHR11699">
    <property type="entry name" value="ALDEHYDE DEHYDROGENASE-RELATED"/>
    <property type="match status" value="1"/>
</dbReference>
<dbReference type="Gene3D" id="3.40.605.10">
    <property type="entry name" value="Aldehyde Dehydrogenase, Chain A, domain 1"/>
    <property type="match status" value="1"/>
</dbReference>
<evidence type="ECO:0000313" key="5">
    <source>
        <dbReference type="Proteomes" id="UP001226577"/>
    </source>
</evidence>
<feature type="region of interest" description="Disordered" evidence="2">
    <location>
        <begin position="1"/>
        <end position="23"/>
    </location>
</feature>
<keyword evidence="5" id="KW-1185">Reference proteome</keyword>
<comment type="caution">
    <text evidence="4">The sequence shown here is derived from an EMBL/GenBank/DDBJ whole genome shotgun (WGS) entry which is preliminary data.</text>
</comment>
<dbReference type="Proteomes" id="UP001226577">
    <property type="component" value="Unassembled WGS sequence"/>
</dbReference>
<name>A0ABT9RTK6_9MICC</name>
<dbReference type="InterPro" id="IPR016162">
    <property type="entry name" value="Ald_DH_N"/>
</dbReference>
<dbReference type="Gene3D" id="3.40.309.10">
    <property type="entry name" value="Aldehyde Dehydrogenase, Chain A, domain 2"/>
    <property type="match status" value="1"/>
</dbReference>
<dbReference type="CDD" id="cd07078">
    <property type="entry name" value="ALDH"/>
    <property type="match status" value="1"/>
</dbReference>
<dbReference type="EMBL" id="JAUSRE010000009">
    <property type="protein sequence ID" value="MDP9888576.1"/>
    <property type="molecule type" value="Genomic_DNA"/>
</dbReference>
<evidence type="ECO:0000256" key="1">
    <source>
        <dbReference type="ARBA" id="ARBA00023002"/>
    </source>
</evidence>
<feature type="domain" description="Aldehyde dehydrogenase" evidence="3">
    <location>
        <begin position="20"/>
        <end position="460"/>
    </location>
</feature>
<dbReference type="SUPFAM" id="SSF53720">
    <property type="entry name" value="ALDH-like"/>
    <property type="match status" value="1"/>
</dbReference>
<accession>A0ABT9RTK6</accession>
<organism evidence="4 5">
    <name type="scientific">Pseudarthrobacter enclensis</name>
    <dbReference type="NCBI Taxonomy" id="993070"/>
    <lineage>
        <taxon>Bacteria</taxon>
        <taxon>Bacillati</taxon>
        <taxon>Actinomycetota</taxon>
        <taxon>Actinomycetes</taxon>
        <taxon>Micrococcales</taxon>
        <taxon>Micrococcaceae</taxon>
        <taxon>Pseudarthrobacter</taxon>
    </lineage>
</organism>
<sequence length="483" mass="48887">MPTTATETTAGTETIEGPGITIQDPRTGEVLWTVPEAGPDAVNDAVSVARRAAPGWAATAPAERGAALRAAAKALDAAAPELAGLNASETGRPENEALAGIAAAVSTLEQYAELGPVHRGHSLRGNRLAADYTVAEPRGVAVLLTPWNDPVAVACGLIGAALVTGNTVIHKPSERCPRLGEALGEVLAPAFPAGVFLTVSGGAAVGAALSEAEVNVIAHVGSSASGARIARAGALTGAHVLRENGGNDPLLVDRDVDPAWAAGQAAIGAFSNSGQICTSVERIYVHKDIATEFSKALEAEAAIRNTNGTVAPLVDLRMRDTVHAHVADALAQGARAVEGGAVPDGPGSFYPATVLLDCTEGMQVMTEETFGPVAPVQVVDTFDDGLRLACSGRYGLAATVLSSNIAHIQQAVAALPVGTVKVNAVFGGAPGGAAQPRSESGAGFGYGPELLDEFTQVKVVHIEAPPAPRGAETGSIVEEQDLP</sequence>
<gene>
    <name evidence="4" type="ORF">J2X98_002164</name>
</gene>
<dbReference type="RefSeq" id="WP_307307714.1">
    <property type="nucleotide sequence ID" value="NZ_JAUSRE010000009.1"/>
</dbReference>
<dbReference type="InterPro" id="IPR016161">
    <property type="entry name" value="Ald_DH/histidinol_DH"/>
</dbReference>
<dbReference type="InterPro" id="IPR015590">
    <property type="entry name" value="Aldehyde_DH_dom"/>
</dbReference>
<keyword evidence="1" id="KW-0560">Oxidoreductase</keyword>
<evidence type="ECO:0000259" key="3">
    <source>
        <dbReference type="Pfam" id="PF00171"/>
    </source>
</evidence>